<dbReference type="EMBL" id="CVRI01000055">
    <property type="protein sequence ID" value="CRL01082.1"/>
    <property type="molecule type" value="Genomic_DNA"/>
</dbReference>
<evidence type="ECO:0000313" key="2">
    <source>
        <dbReference type="Proteomes" id="UP000183832"/>
    </source>
</evidence>
<keyword evidence="2" id="KW-1185">Reference proteome</keyword>
<accession>A0A1J1IMV9</accession>
<dbReference type="AlphaFoldDB" id="A0A1J1IMV9"/>
<name>A0A1J1IMV9_9DIPT</name>
<organism evidence="1 2">
    <name type="scientific">Clunio marinus</name>
    <dbReference type="NCBI Taxonomy" id="568069"/>
    <lineage>
        <taxon>Eukaryota</taxon>
        <taxon>Metazoa</taxon>
        <taxon>Ecdysozoa</taxon>
        <taxon>Arthropoda</taxon>
        <taxon>Hexapoda</taxon>
        <taxon>Insecta</taxon>
        <taxon>Pterygota</taxon>
        <taxon>Neoptera</taxon>
        <taxon>Endopterygota</taxon>
        <taxon>Diptera</taxon>
        <taxon>Nematocera</taxon>
        <taxon>Chironomoidea</taxon>
        <taxon>Chironomidae</taxon>
        <taxon>Clunio</taxon>
    </lineage>
</organism>
<sequence>MDDVAGLRDDVFPNEKKILNKFTSGRIRNCCVVLFSPFTVLNSHKICKNETGIMWKITRKIDKPCKSYKKNCKTANGKGNSELESCGGESAAMKWLMHPGKLLMIENGISSRDVTYDAL</sequence>
<gene>
    <name evidence="1" type="ORF">CLUMA_CG014525</name>
</gene>
<protein>
    <submittedName>
        <fullName evidence="1">CLUMA_CG014525, isoform A</fullName>
    </submittedName>
</protein>
<proteinExistence type="predicted"/>
<evidence type="ECO:0000313" key="1">
    <source>
        <dbReference type="EMBL" id="CRL01082.1"/>
    </source>
</evidence>
<dbReference type="Proteomes" id="UP000183832">
    <property type="component" value="Unassembled WGS sequence"/>
</dbReference>
<reference evidence="1 2" key="1">
    <citation type="submission" date="2015-04" db="EMBL/GenBank/DDBJ databases">
        <authorList>
            <person name="Syromyatnikov M.Y."/>
            <person name="Popov V.N."/>
        </authorList>
    </citation>
    <scope>NUCLEOTIDE SEQUENCE [LARGE SCALE GENOMIC DNA]</scope>
</reference>